<comment type="subcellular location">
    <subcellularLocation>
        <location evidence="1">Membrane</location>
        <topology evidence="1">Multi-pass membrane protein</topology>
    </subcellularLocation>
</comment>
<dbReference type="OrthoDB" id="3639251at2759"/>
<feature type="transmembrane region" description="Helical" evidence="10">
    <location>
        <begin position="308"/>
        <end position="327"/>
    </location>
</feature>
<dbReference type="AlphaFoldDB" id="A0A484FMY8"/>
<feature type="transmembrane region" description="Helical" evidence="10">
    <location>
        <begin position="394"/>
        <end position="415"/>
    </location>
</feature>
<evidence type="ECO:0000256" key="10">
    <source>
        <dbReference type="SAM" id="Phobius"/>
    </source>
</evidence>
<keyword evidence="6 10" id="KW-1133">Transmembrane helix</keyword>
<dbReference type="GO" id="GO:0022857">
    <property type="term" value="F:transmembrane transporter activity"/>
    <property type="evidence" value="ECO:0007669"/>
    <property type="project" value="InterPro"/>
</dbReference>
<dbReference type="GO" id="GO:0050832">
    <property type="term" value="P:defense response to fungus"/>
    <property type="evidence" value="ECO:0007669"/>
    <property type="project" value="UniProtKB-KW"/>
</dbReference>
<evidence type="ECO:0000256" key="1">
    <source>
        <dbReference type="ARBA" id="ARBA00004141"/>
    </source>
</evidence>
<keyword evidence="5 10" id="KW-0812">Transmembrane</keyword>
<keyword evidence="2" id="KW-0813">Transport</keyword>
<dbReference type="InterPro" id="IPR036259">
    <property type="entry name" value="MFS_trans_sf"/>
</dbReference>
<evidence type="ECO:0000256" key="6">
    <source>
        <dbReference type="ARBA" id="ARBA00022989"/>
    </source>
</evidence>
<feature type="transmembrane region" description="Helical" evidence="10">
    <location>
        <begin position="165"/>
        <end position="185"/>
    </location>
</feature>
<keyword evidence="4" id="KW-0295">Fungicide</keyword>
<feature type="transmembrane region" description="Helical" evidence="10">
    <location>
        <begin position="130"/>
        <end position="150"/>
    </location>
</feature>
<reference evidence="12" key="2">
    <citation type="journal article" date="2019" name="Mol. Plant Microbe Interact.">
        <title>Genome sequence resources for four phytopathogenic fungi from the Colletotrichum orbiculare species complex.</title>
        <authorList>
            <person name="Gan P."/>
            <person name="Tsushima A."/>
            <person name="Narusaka M."/>
            <person name="Narusaka Y."/>
            <person name="Takano Y."/>
            <person name="Kubo Y."/>
            <person name="Shirasu K."/>
        </authorList>
    </citation>
    <scope>GENOME REANNOTATION</scope>
    <source>
        <strain evidence="12">104-T / ATCC 96160 / CBS 514.97 / LARS 414 / MAFF 240422</strain>
    </source>
</reference>
<evidence type="ECO:0000256" key="7">
    <source>
        <dbReference type="ARBA" id="ARBA00023136"/>
    </source>
</evidence>
<evidence type="ECO:0000256" key="3">
    <source>
        <dbReference type="ARBA" id="ARBA00022529"/>
    </source>
</evidence>
<dbReference type="GO" id="GO:0016020">
    <property type="term" value="C:membrane"/>
    <property type="evidence" value="ECO:0007669"/>
    <property type="project" value="UniProtKB-SubCell"/>
</dbReference>
<gene>
    <name evidence="11" type="primary">SEO1-3</name>
    <name evidence="11" type="ORF">Cob_v008167</name>
</gene>
<keyword evidence="7 10" id="KW-0472">Membrane</keyword>
<dbReference type="FunFam" id="1.20.1250.20:FF:000065">
    <property type="entry name" value="Putative MFS pantothenate transporter"/>
    <property type="match status" value="1"/>
</dbReference>
<comment type="similarity">
    <text evidence="8">Belongs to the major facilitator superfamily. Allantoate permease family.</text>
</comment>
<sequence length="591" mass="66024">MVEANTVPRKKWWKIQWYSDDDTPEERKFIIKLDMIVVPYAVLSYWVKYLDQANLNNAYVGGMKEELGFKGNELVELQTMYTVGAVVGMVPFMFVFTYVPMYWTIPAMDILWGLFTLLQYRGKTFGEMAAYRFMVGFFEAAFFPAMHYVFGSWYRGHEIARRGGIFYTGLNLGTLTAGLIAAGATRRLEGVHGMAGWRWMYIICAVITIPVGILGYFLLPGTVEQPNTWILNEHDIKVAKARLERGGHVTRGKFRLGHVKSILLSPQFWTVVLVDVLFWNAGIHKSTGSFLLWIKSLGRYTSAEVNELGTVAPALGILYNLVACFLSDLVLGPAWAITFASLWNVTGLIILVVWDAPEGAKWFAFATMYWSNALSSVLHGWVNTILRDSPEQRSFTLVMITIIAQSSTAWTPLLTFPTVESPRYPKGFSFCLGCALALIVATHVLNVYIKRKEAAKQVQLESGSDDGSLEHTSQADPDADSSLVTNYHLPLRQLKLRSFTMQFANTIVFLLAAMGAIASPVQPNSNDVGPADLEGDGITYTGKCTRKTNECNFTASRKKRSVKCPSLPNKTCTKDGAKCTYDILSQEIVCY</sequence>
<dbReference type="InterPro" id="IPR023112">
    <property type="entry name" value="Antifungal-protein_dom_sf"/>
</dbReference>
<feature type="transmembrane region" description="Helical" evidence="10">
    <location>
        <begin position="427"/>
        <end position="449"/>
    </location>
</feature>
<dbReference type="InterPro" id="IPR011701">
    <property type="entry name" value="MFS"/>
</dbReference>
<feature type="transmembrane region" description="Helical" evidence="10">
    <location>
        <begin position="197"/>
        <end position="219"/>
    </location>
</feature>
<comment type="caution">
    <text evidence="11">The sequence shown here is derived from an EMBL/GenBank/DDBJ whole genome shotgun (WGS) entry which is preliminary data.</text>
</comment>
<accession>A0A484FMY8</accession>
<dbReference type="Pfam" id="PF07690">
    <property type="entry name" value="MFS_1"/>
    <property type="match status" value="1"/>
</dbReference>
<dbReference type="Gene3D" id="2.40.50.60">
    <property type="entry name" value="Antifungal protein domain"/>
    <property type="match status" value="1"/>
</dbReference>
<name>A0A484FMY8_COLOR</name>
<dbReference type="Proteomes" id="UP000014480">
    <property type="component" value="Unassembled WGS sequence"/>
</dbReference>
<dbReference type="Pfam" id="PF11402">
    <property type="entry name" value="Antifungal_prot"/>
    <property type="match status" value="1"/>
</dbReference>
<evidence type="ECO:0000256" key="5">
    <source>
        <dbReference type="ARBA" id="ARBA00022692"/>
    </source>
</evidence>
<dbReference type="Gene3D" id="1.20.1250.20">
    <property type="entry name" value="MFS general substrate transporter like domains"/>
    <property type="match status" value="1"/>
</dbReference>
<reference evidence="12" key="1">
    <citation type="journal article" date="2013" name="New Phytol.">
        <title>Comparative genomic and transcriptomic analyses reveal the hemibiotrophic stage shift of Colletotrichum fungi.</title>
        <authorList>
            <person name="Gan P."/>
            <person name="Ikeda K."/>
            <person name="Irieda H."/>
            <person name="Narusaka M."/>
            <person name="O'Connell R.J."/>
            <person name="Narusaka Y."/>
            <person name="Takano Y."/>
            <person name="Kubo Y."/>
            <person name="Shirasu K."/>
        </authorList>
    </citation>
    <scope>NUCLEOTIDE SEQUENCE [LARGE SCALE GENOMIC DNA]</scope>
    <source>
        <strain evidence="12">104-T / ATCC 96160 / CBS 514.97 / LARS 414 / MAFF 240422</strain>
    </source>
</reference>
<evidence type="ECO:0000256" key="2">
    <source>
        <dbReference type="ARBA" id="ARBA00022448"/>
    </source>
</evidence>
<feature type="region of interest" description="Disordered" evidence="9">
    <location>
        <begin position="461"/>
        <end position="481"/>
    </location>
</feature>
<dbReference type="PANTHER" id="PTHR43791">
    <property type="entry name" value="PERMEASE-RELATED"/>
    <property type="match status" value="1"/>
</dbReference>
<organism evidence="11 12">
    <name type="scientific">Colletotrichum orbiculare (strain 104-T / ATCC 96160 / CBS 514.97 / LARS 414 / MAFF 240422)</name>
    <name type="common">Cucumber anthracnose fungus</name>
    <name type="synonym">Colletotrichum lagenarium</name>
    <dbReference type="NCBI Taxonomy" id="1213857"/>
    <lineage>
        <taxon>Eukaryota</taxon>
        <taxon>Fungi</taxon>
        <taxon>Dikarya</taxon>
        <taxon>Ascomycota</taxon>
        <taxon>Pezizomycotina</taxon>
        <taxon>Sordariomycetes</taxon>
        <taxon>Hypocreomycetidae</taxon>
        <taxon>Glomerellales</taxon>
        <taxon>Glomerellaceae</taxon>
        <taxon>Colletotrichum</taxon>
        <taxon>Colletotrichum orbiculare species complex</taxon>
    </lineage>
</organism>
<dbReference type="GO" id="GO:0031640">
    <property type="term" value="P:killing of cells of another organism"/>
    <property type="evidence" value="ECO:0007669"/>
    <property type="project" value="UniProtKB-KW"/>
</dbReference>
<evidence type="ECO:0000313" key="11">
    <source>
        <dbReference type="EMBL" id="TDZ19025.1"/>
    </source>
</evidence>
<dbReference type="SUPFAM" id="SSF103473">
    <property type="entry name" value="MFS general substrate transporter"/>
    <property type="match status" value="1"/>
</dbReference>
<feature type="transmembrane region" description="Helical" evidence="10">
    <location>
        <begin position="360"/>
        <end position="382"/>
    </location>
</feature>
<dbReference type="EMBL" id="AMCV02000022">
    <property type="protein sequence ID" value="TDZ19025.1"/>
    <property type="molecule type" value="Genomic_DNA"/>
</dbReference>
<keyword evidence="12" id="KW-1185">Reference proteome</keyword>
<feature type="transmembrane region" description="Helical" evidence="10">
    <location>
        <begin position="334"/>
        <end position="354"/>
    </location>
</feature>
<evidence type="ECO:0000256" key="9">
    <source>
        <dbReference type="SAM" id="MobiDB-lite"/>
    </source>
</evidence>
<dbReference type="SUPFAM" id="SSF57598">
    <property type="entry name" value="Antifungal protein (AGAFP)"/>
    <property type="match status" value="1"/>
</dbReference>
<evidence type="ECO:0000256" key="4">
    <source>
        <dbReference type="ARBA" id="ARBA00022577"/>
    </source>
</evidence>
<protein>
    <submittedName>
        <fullName evidence="11">Transporter SEO1</fullName>
    </submittedName>
</protein>
<dbReference type="InterPro" id="IPR022706">
    <property type="entry name" value="Antifungal_prot"/>
</dbReference>
<keyword evidence="3" id="KW-0929">Antimicrobial</keyword>
<proteinExistence type="inferred from homology"/>
<evidence type="ECO:0000313" key="12">
    <source>
        <dbReference type="Proteomes" id="UP000014480"/>
    </source>
</evidence>
<feature type="transmembrane region" description="Helical" evidence="10">
    <location>
        <begin position="74"/>
        <end position="95"/>
    </location>
</feature>
<evidence type="ECO:0000256" key="8">
    <source>
        <dbReference type="ARBA" id="ARBA00037968"/>
    </source>
</evidence>
<dbReference type="PANTHER" id="PTHR43791:SF15">
    <property type="entry name" value="TRANSPORTER SEO1-RELATED"/>
    <property type="match status" value="1"/>
</dbReference>